<protein>
    <submittedName>
        <fullName evidence="1">Uncharacterized protein</fullName>
    </submittedName>
</protein>
<gene>
    <name evidence="1" type="ORF">H0235_005736</name>
</gene>
<reference evidence="1" key="1">
    <citation type="journal article" date="2020" name="G3 (Bethesda)">
        <title>High-Quality Assemblies for Three Invasive Social Wasps from the &lt;i&gt;Vespula&lt;/i&gt; Genus.</title>
        <authorList>
            <person name="Harrop T.W.R."/>
            <person name="Guhlin J."/>
            <person name="McLaughlin G.M."/>
            <person name="Permina E."/>
            <person name="Stockwell P."/>
            <person name="Gilligan J."/>
            <person name="Le Lec M.F."/>
            <person name="Gruber M.A.M."/>
            <person name="Quinn O."/>
            <person name="Lovegrove M."/>
            <person name="Duncan E.J."/>
            <person name="Remnant E.J."/>
            <person name="Van Eeckhoven J."/>
            <person name="Graham B."/>
            <person name="Knapp R.A."/>
            <person name="Langford K.W."/>
            <person name="Kronenberg Z."/>
            <person name="Press M.O."/>
            <person name="Eacker S.M."/>
            <person name="Wilson-Rankin E.E."/>
            <person name="Purcell J."/>
            <person name="Lester P.J."/>
            <person name="Dearden P.K."/>
        </authorList>
    </citation>
    <scope>NUCLEOTIDE SEQUENCE</scope>
    <source>
        <strain evidence="1">Volc-1</strain>
    </source>
</reference>
<name>A0A834P567_VESPE</name>
<dbReference type="EMBL" id="JACSDY010000004">
    <property type="protein sequence ID" value="KAF7429338.1"/>
    <property type="molecule type" value="Genomic_DNA"/>
</dbReference>
<proteinExistence type="predicted"/>
<evidence type="ECO:0000313" key="1">
    <source>
        <dbReference type="EMBL" id="KAF7429338.1"/>
    </source>
</evidence>
<accession>A0A834P567</accession>
<dbReference type="Proteomes" id="UP000600918">
    <property type="component" value="Unassembled WGS sequence"/>
</dbReference>
<evidence type="ECO:0000313" key="2">
    <source>
        <dbReference type="Proteomes" id="UP000600918"/>
    </source>
</evidence>
<organism evidence="1 2">
    <name type="scientific">Vespula pensylvanica</name>
    <name type="common">Western yellow jacket</name>
    <name type="synonym">Wasp</name>
    <dbReference type="NCBI Taxonomy" id="30213"/>
    <lineage>
        <taxon>Eukaryota</taxon>
        <taxon>Metazoa</taxon>
        <taxon>Ecdysozoa</taxon>
        <taxon>Arthropoda</taxon>
        <taxon>Hexapoda</taxon>
        <taxon>Insecta</taxon>
        <taxon>Pterygota</taxon>
        <taxon>Neoptera</taxon>
        <taxon>Endopterygota</taxon>
        <taxon>Hymenoptera</taxon>
        <taxon>Apocrita</taxon>
        <taxon>Aculeata</taxon>
        <taxon>Vespoidea</taxon>
        <taxon>Vespidae</taxon>
        <taxon>Vespinae</taxon>
        <taxon>Vespula</taxon>
    </lineage>
</organism>
<keyword evidence="2" id="KW-1185">Reference proteome</keyword>
<sequence length="75" mass="8847">MDDIVIAFVELDIGFVRSVRIKTSAPMAKEYWMGYERRRQVSSFKGREEIVDLEEILLNEKSPVEKKKSQWGVQR</sequence>
<dbReference type="AlphaFoldDB" id="A0A834P567"/>
<comment type="caution">
    <text evidence="1">The sequence shown here is derived from an EMBL/GenBank/DDBJ whole genome shotgun (WGS) entry which is preliminary data.</text>
</comment>